<sequence length="230" mass="25382">MTKAAILIIIALIVIVGIYTEMQRGNNLAATAKRLGLEFKSGLHPIPAELKGRGFDLLQQGASEIGNRMTGPHSGRLVDVFDYSFDATAAGEGFKAHPAVDDQINIERRNQTVVSLQSRVSLPDFDISPANTHMRSVAQRFGFLPIIMQNNKAFSQSYTLLANESEPVRRLFNADLQAFFLDHPGLVVEARGDHLLCYRFGKRLKANEIAGFMQRVDELMQLLEAAPGAD</sequence>
<protein>
    <submittedName>
        <fullName evidence="1">Uncharacterized protein</fullName>
    </submittedName>
</protein>
<dbReference type="EMBL" id="VMRY01000043">
    <property type="protein sequence ID" value="TVT54179.1"/>
    <property type="molecule type" value="Genomic_DNA"/>
</dbReference>
<proteinExistence type="predicted"/>
<organism evidence="1 2">
    <name type="scientific">Sedimenticola thiotaurini</name>
    <dbReference type="NCBI Taxonomy" id="1543721"/>
    <lineage>
        <taxon>Bacteria</taxon>
        <taxon>Pseudomonadati</taxon>
        <taxon>Pseudomonadota</taxon>
        <taxon>Gammaproteobacteria</taxon>
        <taxon>Chromatiales</taxon>
        <taxon>Sedimenticolaceae</taxon>
        <taxon>Sedimenticola</taxon>
    </lineage>
</organism>
<gene>
    <name evidence="1" type="ORF">FHK82_10885</name>
</gene>
<reference evidence="1 2" key="1">
    <citation type="submission" date="2019-07" db="EMBL/GenBank/DDBJ databases">
        <title>The pathways for chlorine oxyanion respiration interact through the shared metabolite chlorate.</title>
        <authorList>
            <person name="Barnum T.P."/>
            <person name="Cheng Y."/>
            <person name="Hill K.A."/>
            <person name="Lucas L.N."/>
            <person name="Carlson H.K."/>
            <person name="Coates J.D."/>
        </authorList>
    </citation>
    <scope>NUCLEOTIDE SEQUENCE [LARGE SCALE GENOMIC DNA]</scope>
    <source>
        <strain evidence="1">BK-3</strain>
    </source>
</reference>
<evidence type="ECO:0000313" key="1">
    <source>
        <dbReference type="EMBL" id="TVT54179.1"/>
    </source>
</evidence>
<dbReference type="AlphaFoldDB" id="A0A558CZI3"/>
<name>A0A558CZI3_9GAMM</name>
<accession>A0A558CZI3</accession>
<comment type="caution">
    <text evidence="1">The sequence shown here is derived from an EMBL/GenBank/DDBJ whole genome shotgun (WGS) entry which is preliminary data.</text>
</comment>
<evidence type="ECO:0000313" key="2">
    <source>
        <dbReference type="Proteomes" id="UP000317355"/>
    </source>
</evidence>
<dbReference type="Proteomes" id="UP000317355">
    <property type="component" value="Unassembled WGS sequence"/>
</dbReference>